<evidence type="ECO:0000256" key="2">
    <source>
        <dbReference type="ARBA" id="ARBA00023125"/>
    </source>
</evidence>
<feature type="DNA-binding region" description="H-T-H motif" evidence="4">
    <location>
        <begin position="27"/>
        <end position="46"/>
    </location>
</feature>
<evidence type="ECO:0000313" key="7">
    <source>
        <dbReference type="Proteomes" id="UP001165685"/>
    </source>
</evidence>
<dbReference type="RefSeq" id="WP_270679129.1">
    <property type="nucleotide sequence ID" value="NZ_JAQFWP010000035.1"/>
</dbReference>
<dbReference type="InterPro" id="IPR009057">
    <property type="entry name" value="Homeodomain-like_sf"/>
</dbReference>
<gene>
    <name evidence="6" type="ORF">O4U47_18125</name>
</gene>
<reference evidence="6" key="1">
    <citation type="submission" date="2023-01" db="EMBL/GenBank/DDBJ databases">
        <title>Draft genome sequence of Nocardiopsis sp. LSu2-4 isolated from halophytes.</title>
        <authorList>
            <person name="Duangmal K."/>
            <person name="Chantavorakit T."/>
        </authorList>
    </citation>
    <scope>NUCLEOTIDE SEQUENCE</scope>
    <source>
        <strain evidence="6">LSu2-4</strain>
    </source>
</reference>
<evidence type="ECO:0000256" key="3">
    <source>
        <dbReference type="ARBA" id="ARBA00023163"/>
    </source>
</evidence>
<dbReference type="Pfam" id="PF21943">
    <property type="entry name" value="TetR_C_46"/>
    <property type="match status" value="1"/>
</dbReference>
<dbReference type="PROSITE" id="PS50977">
    <property type="entry name" value="HTH_TETR_2"/>
    <property type="match status" value="1"/>
</dbReference>
<feature type="domain" description="HTH tetR-type" evidence="5">
    <location>
        <begin position="4"/>
        <end position="64"/>
    </location>
</feature>
<dbReference type="PANTHER" id="PTHR30055:SF174">
    <property type="entry name" value="TRANSCRIPTIONAL REGULATORY PROTEIN (PROBABLY TETR-FAMILY)-RELATED"/>
    <property type="match status" value="1"/>
</dbReference>
<comment type="caution">
    <text evidence="6">The sequence shown here is derived from an EMBL/GenBank/DDBJ whole genome shotgun (WGS) entry which is preliminary data.</text>
</comment>
<evidence type="ECO:0000313" key="6">
    <source>
        <dbReference type="EMBL" id="MDA2806435.1"/>
    </source>
</evidence>
<dbReference type="EMBL" id="JAQFWP010000035">
    <property type="protein sequence ID" value="MDA2806435.1"/>
    <property type="molecule type" value="Genomic_DNA"/>
</dbReference>
<dbReference type="InterPro" id="IPR001647">
    <property type="entry name" value="HTH_TetR"/>
</dbReference>
<dbReference type="Proteomes" id="UP001165685">
    <property type="component" value="Unassembled WGS sequence"/>
</dbReference>
<keyword evidence="1" id="KW-0805">Transcription regulation</keyword>
<protein>
    <submittedName>
        <fullName evidence="6">TetR/AcrR family transcriptional regulator</fullName>
    </submittedName>
</protein>
<name>A0ABT4TPZ1_9ACTN</name>
<keyword evidence="2 4" id="KW-0238">DNA-binding</keyword>
<evidence type="ECO:0000256" key="1">
    <source>
        <dbReference type="ARBA" id="ARBA00023015"/>
    </source>
</evidence>
<sequence>MAPHRRREDLIRTALELFARRPPDEVAPEDVAEAADVSRALVYRYFPNMAELRQAALRTAVDELAPRLVPPPDLPVLEQLRAALREFIAFADAYAPAYTALLRGGSMVATESTESVIDEVRGQVLDLLVERSGAGAPGPRMRLALRCWISAVESAVLIWLRERTMPAEELADWLLDQLLAMTGAAGAGEVETRALVARISEGA</sequence>
<dbReference type="SUPFAM" id="SSF46689">
    <property type="entry name" value="Homeodomain-like"/>
    <property type="match status" value="1"/>
</dbReference>
<evidence type="ECO:0000259" key="5">
    <source>
        <dbReference type="PROSITE" id="PS50977"/>
    </source>
</evidence>
<proteinExistence type="predicted"/>
<dbReference type="PANTHER" id="PTHR30055">
    <property type="entry name" value="HTH-TYPE TRANSCRIPTIONAL REGULATOR RUTR"/>
    <property type="match status" value="1"/>
</dbReference>
<dbReference type="InterPro" id="IPR050109">
    <property type="entry name" value="HTH-type_TetR-like_transc_reg"/>
</dbReference>
<evidence type="ECO:0000256" key="4">
    <source>
        <dbReference type="PROSITE-ProRule" id="PRU00335"/>
    </source>
</evidence>
<keyword evidence="7" id="KW-1185">Reference proteome</keyword>
<organism evidence="6 7">
    <name type="scientific">Nocardiopsis suaedae</name>
    <dbReference type="NCBI Taxonomy" id="3018444"/>
    <lineage>
        <taxon>Bacteria</taxon>
        <taxon>Bacillati</taxon>
        <taxon>Actinomycetota</taxon>
        <taxon>Actinomycetes</taxon>
        <taxon>Streptosporangiales</taxon>
        <taxon>Nocardiopsidaceae</taxon>
        <taxon>Nocardiopsis</taxon>
    </lineage>
</organism>
<dbReference type="InterPro" id="IPR054129">
    <property type="entry name" value="DesT_TetR_C"/>
</dbReference>
<dbReference type="Gene3D" id="1.10.357.10">
    <property type="entry name" value="Tetracycline Repressor, domain 2"/>
    <property type="match status" value="1"/>
</dbReference>
<keyword evidence="3" id="KW-0804">Transcription</keyword>
<dbReference type="Pfam" id="PF00440">
    <property type="entry name" value="TetR_N"/>
    <property type="match status" value="1"/>
</dbReference>
<accession>A0ABT4TPZ1</accession>